<dbReference type="Proteomes" id="UP000749559">
    <property type="component" value="Unassembled WGS sequence"/>
</dbReference>
<dbReference type="InterPro" id="IPR012677">
    <property type="entry name" value="Nucleotide-bd_a/b_plait_sf"/>
</dbReference>
<dbReference type="GO" id="GO:0001732">
    <property type="term" value="P:formation of cytoplasmic translation initiation complex"/>
    <property type="evidence" value="ECO:0007669"/>
    <property type="project" value="UniProtKB-UniRule"/>
</dbReference>
<comment type="function">
    <text evidence="9">Component of the eukaryotic translation initiation factor 3 (eIF-3) complex, which is involved in protein synthesis and, together with other initiation factors, stimulates binding of mRNA and methionyl-tRNAi to the 40S ribosome.</text>
</comment>
<keyword evidence="12" id="KW-1185">Reference proteome</keyword>
<evidence type="ECO:0000256" key="2">
    <source>
        <dbReference type="ARBA" id="ARBA00022490"/>
    </source>
</evidence>
<dbReference type="CDD" id="cd12278">
    <property type="entry name" value="RRM_eIF3B"/>
    <property type="match status" value="1"/>
</dbReference>
<dbReference type="Gene3D" id="2.130.10.10">
    <property type="entry name" value="YVTN repeat-like/Quinoprotein amine dehydrogenase"/>
    <property type="match status" value="2"/>
</dbReference>
<dbReference type="SUPFAM" id="SSF54928">
    <property type="entry name" value="RNA-binding domain, RBD"/>
    <property type="match status" value="1"/>
</dbReference>
<dbReference type="AlphaFoldDB" id="A0A8J1UB01"/>
<organism evidence="11 12">
    <name type="scientific">Owenia fusiformis</name>
    <name type="common">Polychaete worm</name>
    <dbReference type="NCBI Taxonomy" id="6347"/>
    <lineage>
        <taxon>Eukaryota</taxon>
        <taxon>Metazoa</taxon>
        <taxon>Spiralia</taxon>
        <taxon>Lophotrochozoa</taxon>
        <taxon>Annelida</taxon>
        <taxon>Polychaeta</taxon>
        <taxon>Sedentaria</taxon>
        <taxon>Canalipalpata</taxon>
        <taxon>Sabellida</taxon>
        <taxon>Oweniida</taxon>
        <taxon>Oweniidae</taxon>
        <taxon>Owenia</taxon>
    </lineage>
</organism>
<keyword evidence="4" id="KW-0853">WD repeat</keyword>
<name>A0A8J1UB01_OWEFU</name>
<dbReference type="Pfam" id="PF08662">
    <property type="entry name" value="eIF2A"/>
    <property type="match status" value="1"/>
</dbReference>
<gene>
    <name evidence="11" type="ORF">OFUS_LOCUS20167</name>
</gene>
<protein>
    <recommendedName>
        <fullName evidence="8 9">Eukaryotic translation initiation factor 3 subunit B</fullName>
        <shortName evidence="8 9">eIF3b</shortName>
    </recommendedName>
    <alternativeName>
        <fullName evidence="8">Eukaryotic translation initiation factor 3 subunit 9</fullName>
    </alternativeName>
</protein>
<dbReference type="InterPro" id="IPR015943">
    <property type="entry name" value="WD40/YVTN_repeat-like_dom_sf"/>
</dbReference>
<dbReference type="InterPro" id="IPR013979">
    <property type="entry name" value="TIF_beta_prop-like"/>
</dbReference>
<evidence type="ECO:0000256" key="5">
    <source>
        <dbReference type="ARBA" id="ARBA00022737"/>
    </source>
</evidence>
<evidence type="ECO:0000313" key="11">
    <source>
        <dbReference type="EMBL" id="CAH1795654.1"/>
    </source>
</evidence>
<evidence type="ECO:0000256" key="1">
    <source>
        <dbReference type="ARBA" id="ARBA00004496"/>
    </source>
</evidence>
<dbReference type="InterPro" id="IPR011400">
    <property type="entry name" value="EIF3B"/>
</dbReference>
<dbReference type="GO" id="GO:0005852">
    <property type="term" value="C:eukaryotic translation initiation factor 3 complex"/>
    <property type="evidence" value="ECO:0007669"/>
    <property type="project" value="UniProtKB-UniRule"/>
</dbReference>
<keyword evidence="3 8" id="KW-0396">Initiation factor</keyword>
<evidence type="ECO:0000256" key="3">
    <source>
        <dbReference type="ARBA" id="ARBA00022540"/>
    </source>
</evidence>
<comment type="caution">
    <text evidence="11">The sequence shown here is derived from an EMBL/GenBank/DDBJ whole genome shotgun (WGS) entry which is preliminary data.</text>
</comment>
<evidence type="ECO:0000256" key="7">
    <source>
        <dbReference type="ARBA" id="ARBA00022917"/>
    </source>
</evidence>
<dbReference type="InterPro" id="IPR000504">
    <property type="entry name" value="RRM_dom"/>
</dbReference>
<evidence type="ECO:0000256" key="6">
    <source>
        <dbReference type="ARBA" id="ARBA00022884"/>
    </source>
</evidence>
<dbReference type="FunFam" id="2.130.10.10:FF:001060">
    <property type="entry name" value="Eukaryotic translation initiation factor 3 subunit B"/>
    <property type="match status" value="1"/>
</dbReference>
<dbReference type="SMART" id="SM00360">
    <property type="entry name" value="RRM"/>
    <property type="match status" value="1"/>
</dbReference>
<keyword evidence="6 8" id="KW-0694">RNA-binding</keyword>
<dbReference type="InterPro" id="IPR035979">
    <property type="entry name" value="RBD_domain_sf"/>
</dbReference>
<dbReference type="Pfam" id="PF00076">
    <property type="entry name" value="RRM_1"/>
    <property type="match status" value="1"/>
</dbReference>
<dbReference type="EMBL" id="CAIIXF020000009">
    <property type="protein sequence ID" value="CAH1795654.1"/>
    <property type="molecule type" value="Genomic_DNA"/>
</dbReference>
<dbReference type="GO" id="GO:0016282">
    <property type="term" value="C:eukaryotic 43S preinitiation complex"/>
    <property type="evidence" value="ECO:0007669"/>
    <property type="project" value="UniProtKB-UniRule"/>
</dbReference>
<sequence>MDDNWTEAGGGRGHTKSESSDRAMQENGIDSDIDFSDEEDFVDDITDEELLGDLLAKKPKETDGIDSVIVVDNIPSVGVERLEKLQNVIRKIFSKFGKIVNEHYPKGEDGSTKGYIFLEYSSPNNAAEAVKMTNGYKLDRQHTFAVNLFSDFEKYSDVEDDWEPPEAQPFKDPGNLHSWLTQEDCLDQYSVIYDGGERTAILLNNPTEPSLLEERARWTETYVRWSPKGTYLATFHGKGIALWGGEKFKQIMRYSHTGVQLIDFSPCERYVVTFSPLPDNKEEPQAIIIWDIRTGKKKRGFHCENASVWPIFKWSSSGEYFCRSGPDSLSIYETPSFGLLDKKSMKISNIKDFSWSPSDNILSYWVPEDGNIPARVTLIEIPSRRDLSTKNLFNVADCKMHWQKNGDYLGVKVDRYTKIRREKDSNKYSGLYHNFELFRIREKQIPVDKLEIKEPISAFAWEPNGHRFAFLHGENPRISLSVYVMEPKGKVVLVKTLEKKTANHLFWSPQGQFLVMAGLRSMNGVLEFIDTTDMTVMAQTEHFMATDVEWDPTGRYVSSAVSWWGHKVDNAYWIWSFQGKLLQKHPMDRFCQLLWRPKPASLLTTDMIKEIKRNMKKYSAQFELKDRMSQSKASKELIEKRRELIASFEAYRSKCEQMFAETLDWRMDARAGMGEDEDEDDLADETIEFLVKVEETVIDE</sequence>
<feature type="region of interest" description="Disordered" evidence="10">
    <location>
        <begin position="1"/>
        <end position="36"/>
    </location>
</feature>
<dbReference type="GO" id="GO:0003723">
    <property type="term" value="F:RNA binding"/>
    <property type="evidence" value="ECO:0007669"/>
    <property type="project" value="UniProtKB-UniRule"/>
</dbReference>
<dbReference type="GO" id="GO:0031369">
    <property type="term" value="F:translation initiation factor binding"/>
    <property type="evidence" value="ECO:0007669"/>
    <property type="project" value="InterPro"/>
</dbReference>
<comment type="similarity">
    <text evidence="8 9">Belongs to the eIF-3 subunit B family.</text>
</comment>
<evidence type="ECO:0000256" key="9">
    <source>
        <dbReference type="PIRNR" id="PIRNR036424"/>
    </source>
</evidence>
<dbReference type="FunFam" id="3.30.70.330:FF:000164">
    <property type="entry name" value="Eukaryotic translation initiation factor 3 subunit B"/>
    <property type="match status" value="1"/>
</dbReference>
<dbReference type="OrthoDB" id="10250414at2759"/>
<comment type="subunit">
    <text evidence="8 9">Component of the eukaryotic translation initiation factor 3 (eIF-3) complex.</text>
</comment>
<keyword evidence="2 8" id="KW-0963">Cytoplasm</keyword>
<comment type="subcellular location">
    <subcellularLocation>
        <location evidence="1 8 9">Cytoplasm</location>
    </subcellularLocation>
</comment>
<evidence type="ECO:0000256" key="10">
    <source>
        <dbReference type="SAM" id="MobiDB-lite"/>
    </source>
</evidence>
<comment type="function">
    <text evidence="8">RNA-binding component of the eukaryotic translation initiation factor 3 (eIF-3) complex, which is involved in protein synthesis of a specialized repertoire of mRNAs and, together with other initiation factors, stimulates binding of mRNA and methionyl-tRNAi to the 40S ribosome. The eIF-3 complex specifically targets and initiates translation of a subset of mRNAs involved in cell proliferation.</text>
</comment>
<dbReference type="PANTHER" id="PTHR14068">
    <property type="entry name" value="EUKARYOTIC TRANSLATION INITIATION FACTOR 3 EIF3 -RELATED"/>
    <property type="match status" value="1"/>
</dbReference>
<keyword evidence="7 8" id="KW-0648">Protein biosynthesis</keyword>
<reference evidence="11" key="1">
    <citation type="submission" date="2022-03" db="EMBL/GenBank/DDBJ databases">
        <authorList>
            <person name="Martin C."/>
        </authorList>
    </citation>
    <scope>NUCLEOTIDE SEQUENCE</scope>
</reference>
<dbReference type="InterPro" id="IPR034363">
    <property type="entry name" value="eIF3B_RRM"/>
</dbReference>
<dbReference type="PIRSF" id="PIRSF036424">
    <property type="entry name" value="eIF3b"/>
    <property type="match status" value="1"/>
</dbReference>
<dbReference type="HAMAP" id="MF_03001">
    <property type="entry name" value="eIF3b"/>
    <property type="match status" value="1"/>
</dbReference>
<evidence type="ECO:0000256" key="4">
    <source>
        <dbReference type="ARBA" id="ARBA00022574"/>
    </source>
</evidence>
<accession>A0A8J1UB01</accession>
<keyword evidence="5" id="KW-0677">Repeat</keyword>
<dbReference type="GO" id="GO:0033290">
    <property type="term" value="C:eukaryotic 48S preinitiation complex"/>
    <property type="evidence" value="ECO:0007669"/>
    <property type="project" value="UniProtKB-UniRule"/>
</dbReference>
<evidence type="ECO:0000256" key="8">
    <source>
        <dbReference type="HAMAP-Rule" id="MF_03001"/>
    </source>
</evidence>
<proteinExistence type="inferred from homology"/>
<feature type="compositionally biased region" description="Basic and acidic residues" evidence="10">
    <location>
        <begin position="15"/>
        <end position="24"/>
    </location>
</feature>
<dbReference type="Gene3D" id="3.30.70.330">
    <property type="match status" value="1"/>
</dbReference>
<dbReference type="GO" id="GO:0003743">
    <property type="term" value="F:translation initiation factor activity"/>
    <property type="evidence" value="ECO:0007669"/>
    <property type="project" value="UniProtKB-UniRule"/>
</dbReference>
<dbReference type="SUPFAM" id="SSF82171">
    <property type="entry name" value="DPP6 N-terminal domain-like"/>
    <property type="match status" value="1"/>
</dbReference>
<dbReference type="PANTHER" id="PTHR14068:SF0">
    <property type="entry name" value="EUKARYOTIC TRANSLATION INITIATION FACTOR 3 SUBUNIT B"/>
    <property type="match status" value="1"/>
</dbReference>
<dbReference type="PROSITE" id="PS50102">
    <property type="entry name" value="RRM"/>
    <property type="match status" value="1"/>
</dbReference>
<evidence type="ECO:0000313" key="12">
    <source>
        <dbReference type="Proteomes" id="UP000749559"/>
    </source>
</evidence>